<feature type="compositionally biased region" description="Basic and acidic residues" evidence="5">
    <location>
        <begin position="1982"/>
        <end position="2021"/>
    </location>
</feature>
<dbReference type="GO" id="GO:0005524">
    <property type="term" value="F:ATP binding"/>
    <property type="evidence" value="ECO:0007669"/>
    <property type="project" value="UniProtKB-KW"/>
</dbReference>
<comment type="caution">
    <text evidence="8">The sequence shown here is derived from an EMBL/GenBank/DDBJ whole genome shotgun (WGS) entry which is preliminary data.</text>
</comment>
<keyword evidence="6" id="KW-1133">Transmembrane helix</keyword>
<dbReference type="InterPro" id="IPR004882">
    <property type="entry name" value="Luc7-rel"/>
</dbReference>
<sequence>MENLYMSHNDTIQDKRFSVMSGLSKRVTLNSAAFLLKDFATPRIASTSQEGRQNKTLKVTLLSSEWRSSTDGDFSTISRELAIQLAKFSNVEVSVFLPQCSDEDRRNAASHNVQLIEAEQMVGVNPIDWLINVPDGHVMDCVLGHGVTLGKQVQFIKKAHHNCKWIQVVHTAPEELGIYKNILEGEKQQKAEVKLCQLADEVVAIGPKLADAYKRYLRSVKKEQSVFDLTPGIFSEFLDIEQAVEERRTFCVLVIGGGDSCEDFNLKGFDIAVKAIAKLNDISYQLRFVYSREEKGVEIAEKLLQQGISRNQLIVCCSDDSREVLANLFCEVDLAIMPSRTEGFGLPALEALSAGLPVLVSGNSGLGEVLKNVLLGSHCVIDSEDPKDWAREIKALRQKNRTLRLKESKLLRDSYQETYGWEKPCKILVEKMQSVTFGSSEIRSTTRIPGRDKRPSLRTDTDFPSKRIRRELIHHVQHGGHENLAFQEFHHPQDHGLSVFTKLLRAEYNRRSLLKPLFWQSTLKLRLEDVYTKLSVVSRRKTDFVLESGTVNMFDIFKTLNKGDDSIVLVEGSPGIGKTTFCLKISHDWANQNIPKESAFPVFKLVLLLKCRDIHGDVKDAIVDQLLPEDMDEKAKKKLIDYIEDFHNQESILIILDGLDELPEAGESHVDKLLYRRILSLCYVLATSRQEKGIPARQDFDFDVLLQIEGFTEADSFEYVRKHFSRLGPDHVAKGESLIQAIQENTFLHALPSNPLNLLLLCVVFEDYKGKLPSSRTELYQIIVRCLLRRYCAKNKEEAAADDKALEEQFKDSLLALGQLAWSRLQQDRFSFREEELEEFERKVETLAARKLGLIFKEASSRKINPQHEYHFFHKTFQEYLAAFYLAHKLLKDIVNVFRDLKMRFRAEVTSKYKQVFMFVSGILGENAVTMFDEISKNFQQEFFLWEKCTEEEANFFIEIISESGNAEQMAVTGCSIVHEFPDGVTIDCRKRTGVLKVANACKGMSQLKKLPVHLTLKHLDDIVRGGSVDNSLTSYSKLETLVCSVFSVTEDVLSIVFKVFQVNPSLHSFTLQTICPFSSEQAAAIADNLAANKTLKTVALKLMGQLGEDWATVLVEGFPRDTSLTSVVQEINGSVKESEIVALKKAFLNRPFESLSLAIYGDLNDSLATLVANGLAAHPSLKSLTLVFYGNVRCSAFTLLKKGVLENSALKSLKLRVFGRLPDNWLNVCEAFYVEKKSSMSLTIEPDVASNTKSAQVACFGSVPKEKHDFLKLHSLTLNMLGELNESGARDLYELLIASGVSRVSLNIHGRLTDSVATCLVEHFGKVNSLSALSIDIRGEVTKDGESAIQALTRNQTFSCTLNVYDLNAVDESWEEVEITVIDASSLTSAFSKVQDTCIGSRVGKVRLNFNNFSGISKDLECNLCEILEKFVSLTTLSLSVNTDGDWRGVLEHSLAKNTLLNTLIVAVDNHAYRKEGLSYDVGDCLTKNKSLTTLSYTVNNYAEVPVTVQWSFGLGIGLAENKSLTTLSLTVSNYRDLRGDWTRDLGVGLSKNTSLTTLNFTVNNYSDLRGHWARGLGSGLAQNISLITLNLVVNNHSTERGEWTSDLGCGLAKNTSLTTLYLTVSNHSNTRGDWARDLGSGLEKNTSLTTLNLTVNNYRKMPDGWAAGLWRGLAKNTSVTTLSLTVNNYGEVTGCDTYAVYHITTGIGSDLIMKKMLDELMGTQRDGARPEDEVKFSDDRVCKSYLMGLCPHELFNNTKMDLGPCNKIHEAALKADYEIASKKRDYGYDVDQMEHLQSFIKDCDRKIQIAKKRLEETQDDHDNVPEAQAVHDLADQIGKKLAEAETVGAEGKVEESMELMKEVEDLKAKKKMAEDIYRESLPSSSLQQQKLRVCEVCAAYLSLYDNDRRLADHFGGKLHMGFIKIRDRLKELQTLHVVFKLSSDVRSVWLADHFGGKLHMGFIKIRDRLKELQDGVAKKRSEREMERIRRREEREREREQEKREREKRMRGERDRDRERSRRRRSRSRSRSRERRRRRRSHKMTDDAGNCCSVVLDFFTDGYREVKDLESKENMGYDDVKNNIENIETWTDLEKETREKIEETVKFFSPFRENEPNDSQLQLIEERLPQLNEDFLDLYNRHLDLKTKIEDNSAIVERRYNYCKTRKGRIVIHAGKALLAAILLGLILGGVLGWNAMDRTLPTILGALLGAGSVLVIGGLCYLILVGVAGWGVKRWENLRGEVSKMKEKYDLVLINKKRQKLDLIAKILKNMMKNLSNPSNVKRGASGIIENCNSYDKN</sequence>
<evidence type="ECO:0000313" key="8">
    <source>
        <dbReference type="EMBL" id="PFX15124.1"/>
    </source>
</evidence>
<keyword evidence="3" id="KW-0067">ATP-binding</keyword>
<dbReference type="OrthoDB" id="5979381at2759"/>
<keyword evidence="4" id="KW-0175">Coiled coil</keyword>
<organism evidence="8 9">
    <name type="scientific">Stylophora pistillata</name>
    <name type="common">Smooth cauliflower coral</name>
    <dbReference type="NCBI Taxonomy" id="50429"/>
    <lineage>
        <taxon>Eukaryota</taxon>
        <taxon>Metazoa</taxon>
        <taxon>Cnidaria</taxon>
        <taxon>Anthozoa</taxon>
        <taxon>Hexacorallia</taxon>
        <taxon>Scleractinia</taxon>
        <taxon>Astrocoeniina</taxon>
        <taxon>Pocilloporidae</taxon>
        <taxon>Stylophora</taxon>
    </lineage>
</organism>
<evidence type="ECO:0000256" key="6">
    <source>
        <dbReference type="SAM" id="Phobius"/>
    </source>
</evidence>
<dbReference type="SUPFAM" id="SSF52047">
    <property type="entry name" value="RNI-like"/>
    <property type="match status" value="2"/>
</dbReference>
<evidence type="ECO:0000313" key="9">
    <source>
        <dbReference type="Proteomes" id="UP000225706"/>
    </source>
</evidence>
<dbReference type="STRING" id="50429.A0A2B4R9V1"/>
<evidence type="ECO:0000256" key="2">
    <source>
        <dbReference type="ARBA" id="ARBA00022741"/>
    </source>
</evidence>
<dbReference type="SUPFAM" id="SSF52540">
    <property type="entry name" value="P-loop containing nucleoside triphosphate hydrolases"/>
    <property type="match status" value="1"/>
</dbReference>
<dbReference type="Pfam" id="PF20706">
    <property type="entry name" value="GT4-conflict"/>
    <property type="match status" value="1"/>
</dbReference>
<dbReference type="Pfam" id="PF05729">
    <property type="entry name" value="NACHT"/>
    <property type="match status" value="1"/>
</dbReference>
<dbReference type="EMBL" id="LSMT01000683">
    <property type="protein sequence ID" value="PFX15124.1"/>
    <property type="molecule type" value="Genomic_DNA"/>
</dbReference>
<evidence type="ECO:0000259" key="7">
    <source>
        <dbReference type="PROSITE" id="PS50837"/>
    </source>
</evidence>
<accession>A0A2B4R9V1</accession>
<protein>
    <submittedName>
        <fullName evidence="8">Putative RNA-binding protein Luc7-like 2</fullName>
    </submittedName>
</protein>
<keyword evidence="6" id="KW-0472">Membrane</keyword>
<dbReference type="InterPro" id="IPR032675">
    <property type="entry name" value="LRR_dom_sf"/>
</dbReference>
<keyword evidence="2" id="KW-0547">Nucleotide-binding</keyword>
<dbReference type="InterPro" id="IPR007111">
    <property type="entry name" value="NACHT_NTPase"/>
</dbReference>
<dbReference type="Proteomes" id="UP000225706">
    <property type="component" value="Unassembled WGS sequence"/>
</dbReference>
<evidence type="ECO:0000256" key="4">
    <source>
        <dbReference type="SAM" id="Coils"/>
    </source>
</evidence>
<feature type="transmembrane region" description="Helical" evidence="6">
    <location>
        <begin position="2205"/>
        <end position="2232"/>
    </location>
</feature>
<dbReference type="GO" id="GO:0003729">
    <property type="term" value="F:mRNA binding"/>
    <property type="evidence" value="ECO:0007669"/>
    <property type="project" value="InterPro"/>
</dbReference>
<dbReference type="Gene3D" id="3.40.50.2000">
    <property type="entry name" value="Glycogen Phosphorylase B"/>
    <property type="match status" value="1"/>
</dbReference>
<feature type="domain" description="NACHT" evidence="7">
    <location>
        <begin position="566"/>
        <end position="888"/>
    </location>
</feature>
<evidence type="ECO:0000256" key="5">
    <source>
        <dbReference type="SAM" id="MobiDB-lite"/>
    </source>
</evidence>
<evidence type="ECO:0000256" key="3">
    <source>
        <dbReference type="ARBA" id="ARBA00022840"/>
    </source>
</evidence>
<dbReference type="Gene3D" id="3.80.10.10">
    <property type="entry name" value="Ribonuclease Inhibitor"/>
    <property type="match status" value="3"/>
</dbReference>
<dbReference type="CDD" id="cd03801">
    <property type="entry name" value="GT4_PimA-like"/>
    <property type="match status" value="1"/>
</dbReference>
<evidence type="ECO:0000256" key="1">
    <source>
        <dbReference type="ARBA" id="ARBA00005655"/>
    </source>
</evidence>
<feature type="coiled-coil region" evidence="4">
    <location>
        <begin position="1851"/>
        <end position="1878"/>
    </location>
</feature>
<name>A0A2B4R9V1_STYPI</name>
<comment type="similarity">
    <text evidence="1">Belongs to the Luc7 family.</text>
</comment>
<feature type="compositionally biased region" description="Basic residues" evidence="5">
    <location>
        <begin position="2022"/>
        <end position="2043"/>
    </location>
</feature>
<gene>
    <name evidence="8" type="primary">LUC7L2</name>
    <name evidence="8" type="ORF">AWC38_SpisGene20674</name>
</gene>
<keyword evidence="9" id="KW-1185">Reference proteome</keyword>
<feature type="transmembrane region" description="Helical" evidence="6">
    <location>
        <begin position="2171"/>
        <end position="2193"/>
    </location>
</feature>
<dbReference type="Gene3D" id="3.40.50.300">
    <property type="entry name" value="P-loop containing nucleotide triphosphate hydrolases"/>
    <property type="match status" value="1"/>
</dbReference>
<dbReference type="PANTHER" id="PTHR12375">
    <property type="entry name" value="RNA-BINDING PROTEIN LUC7-RELATED"/>
    <property type="match status" value="1"/>
</dbReference>
<keyword evidence="6" id="KW-0812">Transmembrane</keyword>
<dbReference type="GO" id="GO:0006376">
    <property type="term" value="P:mRNA splice site recognition"/>
    <property type="evidence" value="ECO:0007669"/>
    <property type="project" value="InterPro"/>
</dbReference>
<proteinExistence type="inferred from homology"/>
<reference evidence="9" key="1">
    <citation type="journal article" date="2017" name="bioRxiv">
        <title>Comparative analysis of the genomes of Stylophora pistillata and Acropora digitifera provides evidence for extensive differences between species of corals.</title>
        <authorList>
            <person name="Voolstra C.R."/>
            <person name="Li Y."/>
            <person name="Liew Y.J."/>
            <person name="Baumgarten S."/>
            <person name="Zoccola D."/>
            <person name="Flot J.-F."/>
            <person name="Tambutte S."/>
            <person name="Allemand D."/>
            <person name="Aranda M."/>
        </authorList>
    </citation>
    <scope>NUCLEOTIDE SEQUENCE [LARGE SCALE GENOMIC DNA]</scope>
</reference>
<dbReference type="PROSITE" id="PS50837">
    <property type="entry name" value="NACHT"/>
    <property type="match status" value="1"/>
</dbReference>
<feature type="region of interest" description="Disordered" evidence="5">
    <location>
        <begin position="1982"/>
        <end position="2047"/>
    </location>
</feature>
<dbReference type="GO" id="GO:0005685">
    <property type="term" value="C:U1 snRNP"/>
    <property type="evidence" value="ECO:0007669"/>
    <property type="project" value="InterPro"/>
</dbReference>
<dbReference type="Pfam" id="PF03194">
    <property type="entry name" value="LUC7"/>
    <property type="match status" value="1"/>
</dbReference>
<dbReference type="SUPFAM" id="SSF53756">
    <property type="entry name" value="UDP-Glycosyltransferase/glycogen phosphorylase"/>
    <property type="match status" value="1"/>
</dbReference>
<dbReference type="InterPro" id="IPR027417">
    <property type="entry name" value="P-loop_NTPase"/>
</dbReference>